<evidence type="ECO:0000256" key="4">
    <source>
        <dbReference type="ARBA" id="ARBA00023125"/>
    </source>
</evidence>
<dbReference type="EMBL" id="VGIR01000012">
    <property type="protein sequence ID" value="MBM3330874.1"/>
    <property type="molecule type" value="Genomic_DNA"/>
</dbReference>
<evidence type="ECO:0000256" key="1">
    <source>
        <dbReference type="ARBA" id="ARBA00010641"/>
    </source>
</evidence>
<dbReference type="GO" id="GO:0006352">
    <property type="term" value="P:DNA-templated transcription initiation"/>
    <property type="evidence" value="ECO:0007669"/>
    <property type="project" value="InterPro"/>
</dbReference>
<reference evidence="9" key="1">
    <citation type="submission" date="2019-03" db="EMBL/GenBank/DDBJ databases">
        <title>Lake Tanganyika Metagenome-Assembled Genomes (MAGs).</title>
        <authorList>
            <person name="Tran P."/>
        </authorList>
    </citation>
    <scope>NUCLEOTIDE SEQUENCE</scope>
    <source>
        <strain evidence="9">K_DeepCast_150m_m2_040</strain>
    </source>
</reference>
<dbReference type="SUPFAM" id="SSF88946">
    <property type="entry name" value="Sigma2 domain of RNA polymerase sigma factors"/>
    <property type="match status" value="1"/>
</dbReference>
<dbReference type="InterPro" id="IPR036388">
    <property type="entry name" value="WH-like_DNA-bd_sf"/>
</dbReference>
<dbReference type="SUPFAM" id="SSF88659">
    <property type="entry name" value="Sigma3 and sigma4 domains of RNA polymerase sigma factors"/>
    <property type="match status" value="1"/>
</dbReference>
<feature type="domain" description="RNA polymerase sigma-70 region 2" evidence="7">
    <location>
        <begin position="57"/>
        <end position="123"/>
    </location>
</feature>
<feature type="region of interest" description="Disordered" evidence="6">
    <location>
        <begin position="1"/>
        <end position="25"/>
    </location>
</feature>
<gene>
    <name evidence="9" type="ORF">FJY68_03360</name>
</gene>
<accession>A0A937XEK1</accession>
<evidence type="ECO:0000256" key="6">
    <source>
        <dbReference type="SAM" id="MobiDB-lite"/>
    </source>
</evidence>
<protein>
    <submittedName>
        <fullName evidence="9">Sigma-70 family RNA polymerase sigma factor</fullName>
    </submittedName>
</protein>
<comment type="similarity">
    <text evidence="1">Belongs to the sigma-70 factor family. ECF subfamily.</text>
</comment>
<dbReference type="CDD" id="cd06171">
    <property type="entry name" value="Sigma70_r4"/>
    <property type="match status" value="1"/>
</dbReference>
<feature type="domain" description="RNA polymerase sigma factor 70 region 4 type 2" evidence="8">
    <location>
        <begin position="157"/>
        <end position="208"/>
    </location>
</feature>
<dbReference type="GO" id="GO:0016987">
    <property type="term" value="F:sigma factor activity"/>
    <property type="evidence" value="ECO:0007669"/>
    <property type="project" value="UniProtKB-KW"/>
</dbReference>
<dbReference type="Proteomes" id="UP000779900">
    <property type="component" value="Unassembled WGS sequence"/>
</dbReference>
<dbReference type="NCBIfam" id="TIGR02937">
    <property type="entry name" value="sigma70-ECF"/>
    <property type="match status" value="1"/>
</dbReference>
<dbReference type="PANTHER" id="PTHR43133:SF8">
    <property type="entry name" value="RNA POLYMERASE SIGMA FACTOR HI_1459-RELATED"/>
    <property type="match status" value="1"/>
</dbReference>
<keyword evidence="3" id="KW-0731">Sigma factor</keyword>
<keyword evidence="5" id="KW-0804">Transcription</keyword>
<name>A0A937XEK1_UNCW3</name>
<comment type="caution">
    <text evidence="9">The sequence shown here is derived from an EMBL/GenBank/DDBJ whole genome shotgun (WGS) entry which is preliminary data.</text>
</comment>
<sequence length="219" mass="24877">MKVWSRVASSRVVGSDNPRNTTRPTTVDLVGEPGARASDVELIHRVQSGDTEAFDELMKRYAASVYKVTYGLTRNHADADDLSQETFIRAYRAIARFDEHYQFYTWVRRIAVNLCFNHIKRGKKFRFVPLPIADGDDESADIADPQPQSADCGLGRDLEQALVKLPPDQRAVFVLRVNEEMSYEEISQALGIPVGTVMSRLNRAREKLRELLREYMPAT</sequence>
<dbReference type="Gene3D" id="1.10.10.10">
    <property type="entry name" value="Winged helix-like DNA-binding domain superfamily/Winged helix DNA-binding domain"/>
    <property type="match status" value="1"/>
</dbReference>
<evidence type="ECO:0000313" key="10">
    <source>
        <dbReference type="Proteomes" id="UP000779900"/>
    </source>
</evidence>
<keyword evidence="4" id="KW-0238">DNA-binding</keyword>
<evidence type="ECO:0000256" key="2">
    <source>
        <dbReference type="ARBA" id="ARBA00023015"/>
    </source>
</evidence>
<dbReference type="PANTHER" id="PTHR43133">
    <property type="entry name" value="RNA POLYMERASE ECF-TYPE SIGMA FACTO"/>
    <property type="match status" value="1"/>
</dbReference>
<dbReference type="GO" id="GO:0003677">
    <property type="term" value="F:DNA binding"/>
    <property type="evidence" value="ECO:0007669"/>
    <property type="project" value="UniProtKB-KW"/>
</dbReference>
<dbReference type="InterPro" id="IPR013324">
    <property type="entry name" value="RNA_pol_sigma_r3/r4-like"/>
</dbReference>
<evidence type="ECO:0000259" key="7">
    <source>
        <dbReference type="Pfam" id="PF04542"/>
    </source>
</evidence>
<dbReference type="Gene3D" id="1.10.1740.10">
    <property type="match status" value="1"/>
</dbReference>
<proteinExistence type="inferred from homology"/>
<dbReference type="Pfam" id="PF04542">
    <property type="entry name" value="Sigma70_r2"/>
    <property type="match status" value="1"/>
</dbReference>
<dbReference type="InterPro" id="IPR007627">
    <property type="entry name" value="RNA_pol_sigma70_r2"/>
</dbReference>
<evidence type="ECO:0000256" key="3">
    <source>
        <dbReference type="ARBA" id="ARBA00023082"/>
    </source>
</evidence>
<dbReference type="InterPro" id="IPR039425">
    <property type="entry name" value="RNA_pol_sigma-70-like"/>
</dbReference>
<dbReference type="InterPro" id="IPR013325">
    <property type="entry name" value="RNA_pol_sigma_r2"/>
</dbReference>
<organism evidence="9 10">
    <name type="scientific">candidate division WOR-3 bacterium</name>
    <dbReference type="NCBI Taxonomy" id="2052148"/>
    <lineage>
        <taxon>Bacteria</taxon>
        <taxon>Bacteria division WOR-3</taxon>
    </lineage>
</organism>
<evidence type="ECO:0000313" key="9">
    <source>
        <dbReference type="EMBL" id="MBM3330874.1"/>
    </source>
</evidence>
<evidence type="ECO:0000259" key="8">
    <source>
        <dbReference type="Pfam" id="PF08281"/>
    </source>
</evidence>
<evidence type="ECO:0000256" key="5">
    <source>
        <dbReference type="ARBA" id="ARBA00023163"/>
    </source>
</evidence>
<keyword evidence="2" id="KW-0805">Transcription regulation</keyword>
<dbReference type="InterPro" id="IPR014284">
    <property type="entry name" value="RNA_pol_sigma-70_dom"/>
</dbReference>
<dbReference type="Pfam" id="PF08281">
    <property type="entry name" value="Sigma70_r4_2"/>
    <property type="match status" value="1"/>
</dbReference>
<dbReference type="AlphaFoldDB" id="A0A937XEK1"/>
<dbReference type="InterPro" id="IPR013249">
    <property type="entry name" value="RNA_pol_sigma70_r4_t2"/>
</dbReference>